<evidence type="ECO:0000256" key="1">
    <source>
        <dbReference type="ARBA" id="ARBA00004571"/>
    </source>
</evidence>
<dbReference type="Gene3D" id="2.40.170.20">
    <property type="entry name" value="TonB-dependent receptor, beta-barrel domain"/>
    <property type="match status" value="1"/>
</dbReference>
<dbReference type="InterPro" id="IPR036942">
    <property type="entry name" value="Beta-barrel_TonB_sf"/>
</dbReference>
<evidence type="ECO:0000256" key="13">
    <source>
        <dbReference type="RuleBase" id="RU003357"/>
    </source>
</evidence>
<dbReference type="RefSeq" id="WP_010485239.1">
    <property type="nucleotide sequence ID" value="NZ_AJLO02000015.1"/>
</dbReference>
<dbReference type="InterPro" id="IPR037066">
    <property type="entry name" value="Plug_dom_sf"/>
</dbReference>
<dbReference type="InterPro" id="IPR000531">
    <property type="entry name" value="Beta-barrel_TonB"/>
</dbReference>
<dbReference type="PANTHER" id="PTHR32552:SF89">
    <property type="entry name" value="CATECHOLATE SIDEROPHORE RECEPTOR FIU"/>
    <property type="match status" value="1"/>
</dbReference>
<dbReference type="GO" id="GO:0015344">
    <property type="term" value="F:siderophore uptake transmembrane transporter activity"/>
    <property type="evidence" value="ECO:0007669"/>
    <property type="project" value="TreeGrafter"/>
</dbReference>
<evidence type="ECO:0000256" key="9">
    <source>
        <dbReference type="ARBA" id="ARBA00023077"/>
    </source>
</evidence>
<dbReference type="PANTHER" id="PTHR32552">
    <property type="entry name" value="FERRICHROME IRON RECEPTOR-RELATED"/>
    <property type="match status" value="1"/>
</dbReference>
<evidence type="ECO:0000256" key="6">
    <source>
        <dbReference type="ARBA" id="ARBA00022729"/>
    </source>
</evidence>
<dbReference type="Pfam" id="PF07715">
    <property type="entry name" value="Plug"/>
    <property type="match status" value="1"/>
</dbReference>
<keyword evidence="11 12" id="KW-0998">Cell outer membrane</keyword>
<protein>
    <submittedName>
        <fullName evidence="18">TonB-dependent receptor</fullName>
    </submittedName>
</protein>
<keyword evidence="6 15" id="KW-0732">Signal</keyword>
<feature type="domain" description="TonB-dependent receptor-like beta-barrel" evidence="16">
    <location>
        <begin position="258"/>
        <end position="730"/>
    </location>
</feature>
<feature type="signal peptide" evidence="15">
    <location>
        <begin position="1"/>
        <end position="20"/>
    </location>
</feature>
<organism evidence="18 19">
    <name type="scientific">Stenotrophomonas geniculata N1</name>
    <dbReference type="NCBI Taxonomy" id="1167641"/>
    <lineage>
        <taxon>Bacteria</taxon>
        <taxon>Pseudomonadati</taxon>
        <taxon>Pseudomonadota</taxon>
        <taxon>Gammaproteobacteria</taxon>
        <taxon>Lysobacterales</taxon>
        <taxon>Lysobacteraceae</taxon>
        <taxon>Stenotrophomonas</taxon>
    </lineage>
</organism>
<dbReference type="SUPFAM" id="SSF56935">
    <property type="entry name" value="Porins"/>
    <property type="match status" value="1"/>
</dbReference>
<evidence type="ECO:0000313" key="19">
    <source>
        <dbReference type="Proteomes" id="UP000036890"/>
    </source>
</evidence>
<evidence type="ECO:0000256" key="15">
    <source>
        <dbReference type="SAM" id="SignalP"/>
    </source>
</evidence>
<name>A0A0L8AC69_9GAMM</name>
<evidence type="ECO:0000256" key="14">
    <source>
        <dbReference type="SAM" id="MobiDB-lite"/>
    </source>
</evidence>
<evidence type="ECO:0000256" key="2">
    <source>
        <dbReference type="ARBA" id="ARBA00022448"/>
    </source>
</evidence>
<dbReference type="Gene3D" id="2.170.130.10">
    <property type="entry name" value="TonB-dependent receptor, plug domain"/>
    <property type="match status" value="1"/>
</dbReference>
<dbReference type="Pfam" id="PF00593">
    <property type="entry name" value="TonB_dep_Rec_b-barrel"/>
    <property type="match status" value="1"/>
</dbReference>
<dbReference type="Proteomes" id="UP000036890">
    <property type="component" value="Unassembled WGS sequence"/>
</dbReference>
<keyword evidence="9 13" id="KW-0798">TonB box</keyword>
<evidence type="ECO:0000256" key="7">
    <source>
        <dbReference type="ARBA" id="ARBA00023004"/>
    </source>
</evidence>
<comment type="similarity">
    <text evidence="12 13">Belongs to the TonB-dependent receptor family.</text>
</comment>
<evidence type="ECO:0000256" key="4">
    <source>
        <dbReference type="ARBA" id="ARBA00022496"/>
    </source>
</evidence>
<dbReference type="GO" id="GO:0009279">
    <property type="term" value="C:cell outer membrane"/>
    <property type="evidence" value="ECO:0007669"/>
    <property type="project" value="UniProtKB-SubCell"/>
</dbReference>
<dbReference type="EMBL" id="AJLO02000015">
    <property type="protein sequence ID" value="KOE99993.1"/>
    <property type="molecule type" value="Genomic_DNA"/>
</dbReference>
<keyword evidence="3 12" id="KW-1134">Transmembrane beta strand</keyword>
<evidence type="ECO:0000259" key="17">
    <source>
        <dbReference type="Pfam" id="PF07715"/>
    </source>
</evidence>
<feature type="domain" description="TonB-dependent receptor plug" evidence="17">
    <location>
        <begin position="47"/>
        <end position="130"/>
    </location>
</feature>
<keyword evidence="18" id="KW-0675">Receptor</keyword>
<keyword evidence="2 12" id="KW-0813">Transport</keyword>
<evidence type="ECO:0000256" key="12">
    <source>
        <dbReference type="PROSITE-ProRule" id="PRU01360"/>
    </source>
</evidence>
<evidence type="ECO:0000256" key="3">
    <source>
        <dbReference type="ARBA" id="ARBA00022452"/>
    </source>
</evidence>
<dbReference type="AlphaFoldDB" id="A0A0L8AC69"/>
<proteinExistence type="inferred from homology"/>
<dbReference type="InterPro" id="IPR012910">
    <property type="entry name" value="Plug_dom"/>
</dbReference>
<evidence type="ECO:0000256" key="8">
    <source>
        <dbReference type="ARBA" id="ARBA00023065"/>
    </source>
</evidence>
<dbReference type="PROSITE" id="PS52016">
    <property type="entry name" value="TONB_DEPENDENT_REC_3"/>
    <property type="match status" value="1"/>
</dbReference>
<evidence type="ECO:0000256" key="11">
    <source>
        <dbReference type="ARBA" id="ARBA00023237"/>
    </source>
</evidence>
<dbReference type="OrthoDB" id="15609at2"/>
<evidence type="ECO:0000256" key="10">
    <source>
        <dbReference type="ARBA" id="ARBA00023136"/>
    </source>
</evidence>
<feature type="chain" id="PRO_5005579673" evidence="15">
    <location>
        <begin position="21"/>
        <end position="772"/>
    </location>
</feature>
<keyword evidence="4" id="KW-0410">Iron transport</keyword>
<evidence type="ECO:0000256" key="5">
    <source>
        <dbReference type="ARBA" id="ARBA00022692"/>
    </source>
</evidence>
<evidence type="ECO:0000259" key="16">
    <source>
        <dbReference type="Pfam" id="PF00593"/>
    </source>
</evidence>
<keyword evidence="10 12" id="KW-0472">Membrane</keyword>
<sequence>MTKTLLAAALSIALAPAAWAQDAAPTSHGTSATDLDAVSVIGSGEARQVQRITRENLDILPPGTSLQKTLNLLPGVNAQSADTLGTNEQSMTLSLRGFNSTRLGYTLDGVPLGDGAYNNYNGLTINRALISENMAGAELAVGIGSLGTPSTSNLGGTISYTSDRPAQELGGRVVQTFGSDANRRTFVRVDSGEYNGFSGYVSGMNAVSDLWNDQTAYNKSTTKQFNAKGVWNFDRGQITGFVDTSRTTQADYFYLSKDEMSRGLGWDWGGYAPDWNKAVAKAYCNTASFNAKKCDSSGPDKDADGAFTAGQILRDDNLYYLAGDFFLADGFSLRALAYHHDDRGEGHNWNSGAWSNKGTAQEIPIIFRNTIYTIDRDGGTLSFDWELGAHRIEGGVWYERNTSSAERYQTAVDGPRDLSGMNTLPSDVGVFAQRTRWKTHQFFLKDTWRLLDDRLTLEFGAKSPHATSDAQALPGDAKAPISPTSNNQFATGSLKASKNFLPSIGANFRLAEHHEVFASYAENIAMFQGGFKLGPQAVSQATWNAQGNLKPEESRSLEAGYRFVTDTLQASVAAYSVRFDNRLLQYNPCDSRQPVGPTCGNRFYNVGGVDSRGAELTVLWTPNEHFSWYTSASLNRSTYASNYVQAGVEQQIKGKIQTDTPKQLLATEITWRDNGWFASLRGKYTGERFYTYTNDQGFGGFTVFDLAGGYDFGQVGFAKGMRVSFNVTNLTNKRYASNLDSSVFAPSDPAGKLYVFHASAPRQVFGTIDLRF</sequence>
<feature type="region of interest" description="Disordered" evidence="14">
    <location>
        <begin position="465"/>
        <end position="486"/>
    </location>
</feature>
<keyword evidence="7" id="KW-0408">Iron</keyword>
<keyword evidence="5 12" id="KW-0812">Transmembrane</keyword>
<evidence type="ECO:0000313" key="18">
    <source>
        <dbReference type="EMBL" id="KOE99993.1"/>
    </source>
</evidence>
<keyword evidence="8" id="KW-0406">Ion transport</keyword>
<accession>A0A0L8AC69</accession>
<comment type="subcellular location">
    <subcellularLocation>
        <location evidence="1 12">Cell outer membrane</location>
        <topology evidence="1 12">Multi-pass membrane protein</topology>
    </subcellularLocation>
</comment>
<reference evidence="18 19" key="1">
    <citation type="journal article" date="2012" name="J. Bacteriol.">
        <title>Genome sequence of a novel nicotine-degrading strain, Pseudomonas geniculata N1.</title>
        <authorList>
            <person name="Tang H."/>
            <person name="Yu H."/>
            <person name="Tai C."/>
            <person name="Huang K."/>
            <person name="Liu Y."/>
            <person name="Wang L."/>
            <person name="Yao Y."/>
            <person name="Wu G."/>
            <person name="Xu P."/>
        </authorList>
    </citation>
    <scope>NUCLEOTIDE SEQUENCE [LARGE SCALE GENOMIC DNA]</scope>
    <source>
        <strain evidence="18 19">N1</strain>
    </source>
</reference>
<comment type="caution">
    <text evidence="18">The sequence shown here is derived from an EMBL/GenBank/DDBJ whole genome shotgun (WGS) entry which is preliminary data.</text>
</comment>
<dbReference type="InterPro" id="IPR039426">
    <property type="entry name" value="TonB-dep_rcpt-like"/>
</dbReference>
<gene>
    <name evidence="18" type="ORF">W7K_06530</name>
</gene>